<dbReference type="Proteomes" id="UP000247118">
    <property type="component" value="Chromosome"/>
</dbReference>
<evidence type="ECO:0000313" key="4">
    <source>
        <dbReference type="Proteomes" id="UP000247118"/>
    </source>
</evidence>
<dbReference type="GeneID" id="32686305"/>
<feature type="domain" description="UPF0261" evidence="2">
    <location>
        <begin position="211"/>
        <end position="424"/>
    </location>
</feature>
<dbReference type="RefSeq" id="WP_004021467.1">
    <property type="nucleotide sequence ID" value="NZ_CABEIC010000002.1"/>
</dbReference>
<dbReference type="NCBIfam" id="NF002674">
    <property type="entry name" value="PRK02399.1-2"/>
    <property type="match status" value="1"/>
</dbReference>
<dbReference type="PANTHER" id="PTHR31862">
    <property type="entry name" value="UPF0261 DOMAIN PROTEIN (AFU_ORTHOLOGUE AFUA_1G10120)"/>
    <property type="match status" value="1"/>
</dbReference>
<dbReference type="EMBL" id="CP029604">
    <property type="protein sequence ID" value="AWO82322.1"/>
    <property type="molecule type" value="Genomic_DNA"/>
</dbReference>
<dbReference type="PIRSF" id="PIRSF033271">
    <property type="entry name" value="UCP033271"/>
    <property type="match status" value="1"/>
</dbReference>
<dbReference type="Pfam" id="PF23189">
    <property type="entry name" value="UPF0261_C"/>
    <property type="match status" value="1"/>
</dbReference>
<dbReference type="PANTHER" id="PTHR31862:SF1">
    <property type="entry name" value="UPF0261 DOMAIN PROTEIN (AFU_ORTHOLOGUE AFUA_1G10120)"/>
    <property type="match status" value="1"/>
</dbReference>
<dbReference type="KEGG" id="gta:BCM27_01030"/>
<accession>A0AAD0K8H8</accession>
<gene>
    <name evidence="3" type="ORF">DLJ61_01035</name>
</gene>
<evidence type="ECO:0000259" key="2">
    <source>
        <dbReference type="Pfam" id="PF23189"/>
    </source>
</evidence>
<evidence type="ECO:0000313" key="3">
    <source>
        <dbReference type="EMBL" id="AWO82322.1"/>
    </source>
</evidence>
<proteinExistence type="predicted"/>
<dbReference type="InterPro" id="IPR051353">
    <property type="entry name" value="Tobamovirus_resist_UPF0261"/>
</dbReference>
<dbReference type="InterPro" id="IPR056778">
    <property type="entry name" value="UPF0261_C"/>
</dbReference>
<dbReference type="Gene3D" id="3.40.50.12020">
    <property type="entry name" value="Uncharacterised protein family UPF0261, NN domain"/>
    <property type="match status" value="1"/>
</dbReference>
<organism evidence="3 4">
    <name type="scientific">Gordonia terrae</name>
    <dbReference type="NCBI Taxonomy" id="2055"/>
    <lineage>
        <taxon>Bacteria</taxon>
        <taxon>Bacillati</taxon>
        <taxon>Actinomycetota</taxon>
        <taxon>Actinomycetes</taxon>
        <taxon>Mycobacteriales</taxon>
        <taxon>Gordoniaceae</taxon>
        <taxon>Gordonia</taxon>
    </lineage>
</organism>
<dbReference type="InterPro" id="IPR044122">
    <property type="entry name" value="UPF0261_N"/>
</dbReference>
<dbReference type="CDD" id="cd15488">
    <property type="entry name" value="Tm-1-like"/>
    <property type="match status" value="1"/>
</dbReference>
<name>A0AAD0K8H8_9ACTN</name>
<dbReference type="AlphaFoldDB" id="A0AAD0K8H8"/>
<feature type="domain" description="UPF0261" evidence="1">
    <location>
        <begin position="16"/>
        <end position="197"/>
    </location>
</feature>
<dbReference type="Gene3D" id="3.40.50.12030">
    <property type="entry name" value="Uncharacterised protein family UPF0261, NC domain"/>
    <property type="match status" value="1"/>
</dbReference>
<dbReference type="InterPro" id="IPR008322">
    <property type="entry name" value="UPF0261"/>
</dbReference>
<dbReference type="Pfam" id="PF06792">
    <property type="entry name" value="UPF0261"/>
    <property type="match status" value="1"/>
</dbReference>
<evidence type="ECO:0000259" key="1">
    <source>
        <dbReference type="Pfam" id="PF06792"/>
    </source>
</evidence>
<sequence length="440" mass="46163">MHSADGASTGTRHSSPTIAVIGTFDTKAVELADLADHIEDLGGRVIFVDTSARLTAIPDEATIGDRPFVDQNAVAVAAGSSMQEIDSLPRGEAVSALRAGVTRLLTDMAAGRGIDGAVCMGGAGTHIAGPALQQLPFGFPKLIVSPLASGRRTFEPYVGIQDVAVLHSVADIVGVNSLTSVIYRNAAGFIVGAATAARRDDVDATAERPLTVAVSMNGNTTPTVDRIHDHLRSAGRAFVAFHANGTGGKALESAVEHGQVDVVIDVTTTELSGHLVGGLMDPGPERMETAGRLGLPQVLVPGCIDLITCGTPADTEREFPGRTYFGHNPELTLVRLTTSEMEMVAKEFARKANLAVGPVHIVIPTRGLSVPNAPGGAFWDPAADEAFRRVLRSEIHDRVRISEIDAHINDPEFSAAVIDAFEAVTTTRPDPRPRPPVPTA</sequence>
<reference evidence="3 4" key="1">
    <citation type="submission" date="2018-05" db="EMBL/GenBank/DDBJ databases">
        <title>Complete genome sequence of Gordonia terrae NRRL B-16283.</title>
        <authorList>
            <person name="Garlena R.A."/>
            <person name="Russell D.A."/>
            <person name="Hatfull G.F."/>
        </authorList>
    </citation>
    <scope>NUCLEOTIDE SEQUENCE [LARGE SCALE GENOMIC DNA]</scope>
    <source>
        <strain evidence="3 4">NRRL B-16283</strain>
    </source>
</reference>
<protein>
    <submittedName>
        <fullName evidence="3">Uncharacterized protein</fullName>
    </submittedName>
</protein>